<dbReference type="AlphaFoldDB" id="A0A1F7I6L0"/>
<accession>A0A1F7I6L0</accession>
<evidence type="ECO:0000313" key="2">
    <source>
        <dbReference type="Proteomes" id="UP000179024"/>
    </source>
</evidence>
<comment type="caution">
    <text evidence="1">The sequence shown here is derived from an EMBL/GenBank/DDBJ whole genome shotgun (WGS) entry which is preliminary data.</text>
</comment>
<name>A0A1F7I6L0_9BACT</name>
<dbReference type="Proteomes" id="UP000179024">
    <property type="component" value="Unassembled WGS sequence"/>
</dbReference>
<gene>
    <name evidence="1" type="ORF">A3F34_00250</name>
</gene>
<dbReference type="EMBL" id="MGAE01000030">
    <property type="protein sequence ID" value="OGK38995.1"/>
    <property type="molecule type" value="Genomic_DNA"/>
</dbReference>
<proteinExistence type="predicted"/>
<evidence type="ECO:0000313" key="1">
    <source>
        <dbReference type="EMBL" id="OGK38995.1"/>
    </source>
</evidence>
<reference evidence="1 2" key="1">
    <citation type="journal article" date="2016" name="Nat. Commun.">
        <title>Thousands of microbial genomes shed light on interconnected biogeochemical processes in an aquifer system.</title>
        <authorList>
            <person name="Anantharaman K."/>
            <person name="Brown C.T."/>
            <person name="Hug L.A."/>
            <person name="Sharon I."/>
            <person name="Castelle C.J."/>
            <person name="Probst A.J."/>
            <person name="Thomas B.C."/>
            <person name="Singh A."/>
            <person name="Wilkins M.J."/>
            <person name="Karaoz U."/>
            <person name="Brodie E.L."/>
            <person name="Williams K.H."/>
            <person name="Hubbard S.S."/>
            <person name="Banfield J.F."/>
        </authorList>
    </citation>
    <scope>NUCLEOTIDE SEQUENCE [LARGE SCALE GENOMIC DNA]</scope>
</reference>
<sequence>MPDRSETGQSTYMEPGLTSVSEFFFVRIMASASTLDLQTKMTMAEGVVNEAYRRQAEAGIIEGVVDFIRFHGEDALSTETERNRELGGGNAVGVTLLEPFVVAARERIKAVAEASE</sequence>
<organism evidence="1 2">
    <name type="scientific">Candidatus Roizmanbacteria bacterium RIFCSPHIGHO2_12_FULL_44_10</name>
    <dbReference type="NCBI Taxonomy" id="1802054"/>
    <lineage>
        <taxon>Bacteria</taxon>
        <taxon>Candidatus Roizmaniibacteriota</taxon>
    </lineage>
</organism>
<protein>
    <submittedName>
        <fullName evidence="1">Uncharacterized protein</fullName>
    </submittedName>
</protein>